<evidence type="ECO:0000313" key="6">
    <source>
        <dbReference type="EMBL" id="CAD7272897.1"/>
    </source>
</evidence>
<feature type="region of interest" description="Disordered" evidence="4">
    <location>
        <begin position="303"/>
        <end position="327"/>
    </location>
</feature>
<feature type="compositionally biased region" description="Low complexity" evidence="4">
    <location>
        <begin position="310"/>
        <end position="326"/>
    </location>
</feature>
<dbReference type="GO" id="GO:0006367">
    <property type="term" value="P:transcription initiation at RNA polymerase II promoter"/>
    <property type="evidence" value="ECO:0007669"/>
    <property type="project" value="InterPro"/>
</dbReference>
<evidence type="ECO:0000259" key="5">
    <source>
        <dbReference type="PROSITE" id="PS51344"/>
    </source>
</evidence>
<dbReference type="SMART" id="SM00531">
    <property type="entry name" value="TFIIE"/>
    <property type="match status" value="1"/>
</dbReference>
<dbReference type="Pfam" id="PF11521">
    <property type="entry name" value="TFIIE-A_C"/>
    <property type="match status" value="1"/>
</dbReference>
<keyword evidence="3" id="KW-0804">Transcription</keyword>
<dbReference type="Gene3D" id="6.10.140.1250">
    <property type="match status" value="1"/>
</dbReference>
<dbReference type="InterPro" id="IPR039997">
    <property type="entry name" value="TFE"/>
</dbReference>
<accession>A0A7R9BFT8</accession>
<dbReference type="PANTHER" id="PTHR13097">
    <property type="entry name" value="TRANSCRIPTION INITIATION FACTOR IIE, ALPHA SUBUNIT"/>
    <property type="match status" value="1"/>
</dbReference>
<feature type="domain" description="HTH TFE/IIEalpha-type" evidence="5">
    <location>
        <begin position="34"/>
        <end position="124"/>
    </location>
</feature>
<evidence type="ECO:0000256" key="1">
    <source>
        <dbReference type="ARBA" id="ARBA00008947"/>
    </source>
</evidence>
<dbReference type="OrthoDB" id="361102at2759"/>
<dbReference type="PANTHER" id="PTHR13097:SF7">
    <property type="entry name" value="GENERAL TRANSCRIPTION FACTOR IIE SUBUNIT 1"/>
    <property type="match status" value="1"/>
</dbReference>
<reference evidence="6" key="1">
    <citation type="submission" date="2020-11" db="EMBL/GenBank/DDBJ databases">
        <authorList>
            <person name="Tran Van P."/>
        </authorList>
    </citation>
    <scope>NUCLEOTIDE SEQUENCE</scope>
</reference>
<dbReference type="SUPFAM" id="SSF57783">
    <property type="entry name" value="Zinc beta-ribbon"/>
    <property type="match status" value="1"/>
</dbReference>
<keyword evidence="2" id="KW-0805">Transcription regulation</keyword>
<dbReference type="Pfam" id="PF02002">
    <property type="entry name" value="TFIIE_alpha"/>
    <property type="match status" value="1"/>
</dbReference>
<name>A0A7R9BFT8_9CRUS</name>
<dbReference type="PROSITE" id="PS51344">
    <property type="entry name" value="HTH_TFE_IIE"/>
    <property type="match status" value="1"/>
</dbReference>
<dbReference type="EMBL" id="CAJPEX010000074">
    <property type="protein sequence ID" value="CAG0913049.1"/>
    <property type="molecule type" value="Genomic_DNA"/>
</dbReference>
<organism evidence="6">
    <name type="scientific">Notodromas monacha</name>
    <dbReference type="NCBI Taxonomy" id="399045"/>
    <lineage>
        <taxon>Eukaryota</taxon>
        <taxon>Metazoa</taxon>
        <taxon>Ecdysozoa</taxon>
        <taxon>Arthropoda</taxon>
        <taxon>Crustacea</taxon>
        <taxon>Oligostraca</taxon>
        <taxon>Ostracoda</taxon>
        <taxon>Podocopa</taxon>
        <taxon>Podocopida</taxon>
        <taxon>Cypridocopina</taxon>
        <taxon>Cypridoidea</taxon>
        <taxon>Cyprididae</taxon>
        <taxon>Notodromas</taxon>
    </lineage>
</organism>
<dbReference type="GO" id="GO:0005673">
    <property type="term" value="C:transcription factor TFIIE complex"/>
    <property type="evidence" value="ECO:0007669"/>
    <property type="project" value="TreeGrafter"/>
</dbReference>
<dbReference type="InterPro" id="IPR024550">
    <property type="entry name" value="TFIIEa/SarR/Rpc3_HTH_dom"/>
</dbReference>
<gene>
    <name evidence="6" type="ORF">NMOB1V02_LOCUS812</name>
</gene>
<dbReference type="InterPro" id="IPR013083">
    <property type="entry name" value="Znf_RING/FYVE/PHD"/>
</dbReference>
<dbReference type="Gene3D" id="3.30.40.10">
    <property type="entry name" value="Zinc/RING finger domain, C3HC4 (zinc finger)"/>
    <property type="match status" value="1"/>
</dbReference>
<evidence type="ECO:0000313" key="7">
    <source>
        <dbReference type="Proteomes" id="UP000678499"/>
    </source>
</evidence>
<comment type="similarity">
    <text evidence="1">Belongs to the TFIIE alpha subunit family.</text>
</comment>
<dbReference type="EMBL" id="OA882111">
    <property type="protein sequence ID" value="CAD7272897.1"/>
    <property type="molecule type" value="Genomic_DNA"/>
</dbReference>
<dbReference type="Proteomes" id="UP000678499">
    <property type="component" value="Unassembled WGS sequence"/>
</dbReference>
<evidence type="ECO:0000256" key="2">
    <source>
        <dbReference type="ARBA" id="ARBA00023015"/>
    </source>
</evidence>
<evidence type="ECO:0000256" key="3">
    <source>
        <dbReference type="ARBA" id="ARBA00023163"/>
    </source>
</evidence>
<dbReference type="AlphaFoldDB" id="A0A7R9BFT8"/>
<sequence length="431" mass="47239">MQIPRKASKGRMSAAPAAAPAGKVVIVTEVPTALKQLARLVSRGFYSIEDSLIVDILVRNPCMKEDDICDLLKLEKKQLRARIATLKNDRFIQVRLKVETGQDGKAQRVNYYYVNYKSLVNVVKYKLDHIRRKLDARDRDEANRASFQCRECQKTFTDLEVDQLYNFETEELRCTFCNGEVLESVVGDTSGENSERMTMQKFNEQLGQLFVLLGQVEGIQLAAELLAPEPTDMAALTSNLMDGKGRKEGVWSGEATRNQGLLEDTPVTISFGKEGADADAAKTRVQKDRPIWMTTSTIVDSAASNTTQNGSSAPSAAPASGKSAAKPSDDIMSFLMAHEMPSSSATPPAAPPPISAISVGGANTDEEMEDDEMEDSDGDEVQVMNGGPCVTVGGERVPLASVDASVIARMSQVEKDEYIRLYQENFSHMFD</sequence>
<evidence type="ECO:0000256" key="4">
    <source>
        <dbReference type="SAM" id="MobiDB-lite"/>
    </source>
</evidence>
<dbReference type="InterPro" id="IPR017919">
    <property type="entry name" value="TFIIE/TFIIEa_HTH"/>
</dbReference>
<protein>
    <recommendedName>
        <fullName evidence="5">HTH TFE/IIEalpha-type domain-containing protein</fullName>
    </recommendedName>
</protein>
<proteinExistence type="inferred from homology"/>
<dbReference type="InterPro" id="IPR002853">
    <property type="entry name" value="TFIIE_asu"/>
</dbReference>
<dbReference type="InterPro" id="IPR021600">
    <property type="entry name" value="TFIIE_asu_C"/>
</dbReference>
<keyword evidence="7" id="KW-1185">Reference proteome</keyword>